<protein>
    <submittedName>
        <fullName evidence="4">DUF362 domain-containing protein</fullName>
    </submittedName>
</protein>
<dbReference type="Pfam" id="PF04015">
    <property type="entry name" value="DUF362"/>
    <property type="match status" value="1"/>
</dbReference>
<gene>
    <name evidence="4" type="ORF">KJ970_13975</name>
</gene>
<dbReference type="Pfam" id="PF13860">
    <property type="entry name" value="FlgD_ig"/>
    <property type="match status" value="1"/>
</dbReference>
<dbReference type="AlphaFoldDB" id="A0A948RYN7"/>
<organism evidence="4 5">
    <name type="scientific">Eiseniibacteriota bacterium</name>
    <dbReference type="NCBI Taxonomy" id="2212470"/>
    <lineage>
        <taxon>Bacteria</taxon>
        <taxon>Candidatus Eiseniibacteriota</taxon>
    </lineage>
</organism>
<dbReference type="EMBL" id="JAHJDP010000084">
    <property type="protein sequence ID" value="MBU2692023.1"/>
    <property type="molecule type" value="Genomic_DNA"/>
</dbReference>
<reference evidence="4" key="1">
    <citation type="submission" date="2021-05" db="EMBL/GenBank/DDBJ databases">
        <title>Energy efficiency and biological interactions define the core microbiome of deep oligotrophic groundwater.</title>
        <authorList>
            <person name="Mehrshad M."/>
            <person name="Lopez-Fernandez M."/>
            <person name="Bell E."/>
            <person name="Bernier-Latmani R."/>
            <person name="Bertilsson S."/>
            <person name="Dopson M."/>
        </authorList>
    </citation>
    <scope>NUCLEOTIDE SEQUENCE</scope>
    <source>
        <strain evidence="4">Modern_marine.mb.64</strain>
    </source>
</reference>
<dbReference type="InterPro" id="IPR007160">
    <property type="entry name" value="DUF362"/>
</dbReference>
<name>A0A948RYN7_UNCEI</name>
<evidence type="ECO:0000256" key="1">
    <source>
        <dbReference type="SAM" id="MobiDB-lite"/>
    </source>
</evidence>
<proteinExistence type="predicted"/>
<feature type="domain" description="FlgD/Vpr Ig-like" evidence="3">
    <location>
        <begin position="386"/>
        <end position="447"/>
    </location>
</feature>
<evidence type="ECO:0000313" key="5">
    <source>
        <dbReference type="Proteomes" id="UP000777784"/>
    </source>
</evidence>
<sequence>MENPAGKRSGEKSTAQKKDHFGPSRRDFLKLSAVGAIAAAGSKASARDLVELGKKAVAGTRGNVMPGRIVIYHDPEFYSGGLDQDQIAGAVHSGVQMLTGISDTAAAFESLFPGLHSGSTFAIKVNCIGPTESKWQVARGVVSGLSLMLGGTFDVSQVVIYDDNNIVNYGYNTDRFTFNGHAAVISSNNNNPSSYYVYGSHRLSQYILDCDYLISIPVLKSHTDPNNQITLALKNHYGSCSPASLCGNIPGMLTLNADQYVKPKTALVVADVIEATYNGGPGEPPQIWNTFPEMTPNTLFFSTDPTTSDYWGREYINTERASHGWAAKPCTWVELSSGSPYEIGVSDPGSMTVINYEPSDVDNPAGVVGGTFLAPNVPNPCRNGTELRFRLDEPSRVSLQIISTSGRMIRRLGGDVLPEGRHVVKWDGRDSQGRRVPAGVYFTRMEAGRIVRTRRIVVAN</sequence>
<dbReference type="InterPro" id="IPR025965">
    <property type="entry name" value="FlgD/Vpr_Ig-like"/>
</dbReference>
<comment type="caution">
    <text evidence="4">The sequence shown here is derived from an EMBL/GenBank/DDBJ whole genome shotgun (WGS) entry which is preliminary data.</text>
</comment>
<evidence type="ECO:0000313" key="4">
    <source>
        <dbReference type="EMBL" id="MBU2692023.1"/>
    </source>
</evidence>
<dbReference type="Gene3D" id="2.60.40.4070">
    <property type="match status" value="1"/>
</dbReference>
<dbReference type="NCBIfam" id="TIGR01409">
    <property type="entry name" value="TAT_signal_seq"/>
    <property type="match status" value="1"/>
</dbReference>
<feature type="compositionally biased region" description="Basic and acidic residues" evidence="1">
    <location>
        <begin position="8"/>
        <end position="23"/>
    </location>
</feature>
<feature type="domain" description="DUF362" evidence="2">
    <location>
        <begin position="198"/>
        <end position="311"/>
    </location>
</feature>
<evidence type="ECO:0000259" key="3">
    <source>
        <dbReference type="Pfam" id="PF13860"/>
    </source>
</evidence>
<evidence type="ECO:0000259" key="2">
    <source>
        <dbReference type="Pfam" id="PF04015"/>
    </source>
</evidence>
<dbReference type="Proteomes" id="UP000777784">
    <property type="component" value="Unassembled WGS sequence"/>
</dbReference>
<dbReference type="InterPro" id="IPR019546">
    <property type="entry name" value="TAT_signal_bac_arc"/>
</dbReference>
<dbReference type="InterPro" id="IPR006311">
    <property type="entry name" value="TAT_signal"/>
</dbReference>
<dbReference type="PROSITE" id="PS51318">
    <property type="entry name" value="TAT"/>
    <property type="match status" value="1"/>
</dbReference>
<accession>A0A948RYN7</accession>
<feature type="region of interest" description="Disordered" evidence="1">
    <location>
        <begin position="1"/>
        <end position="23"/>
    </location>
</feature>